<dbReference type="Proteomes" id="UP000030758">
    <property type="component" value="Unassembled WGS sequence"/>
</dbReference>
<feature type="transmembrane region" description="Helical" evidence="10">
    <location>
        <begin position="6"/>
        <end position="22"/>
    </location>
</feature>
<accession>A0A085N1D9</accession>
<dbReference type="EMBL" id="KL363298">
    <property type="protein sequence ID" value="KFD48261.1"/>
    <property type="molecule type" value="Genomic_DNA"/>
</dbReference>
<evidence type="ECO:0000256" key="5">
    <source>
        <dbReference type="ARBA" id="ARBA00022927"/>
    </source>
</evidence>
<evidence type="ECO:0000256" key="9">
    <source>
        <dbReference type="ARBA" id="ARBA00045999"/>
    </source>
</evidence>
<dbReference type="Proteomes" id="UP000030764">
    <property type="component" value="Unassembled WGS sequence"/>
</dbReference>
<dbReference type="PANTHER" id="PTHR15858">
    <property type="entry name" value="IMMEDIATE EARLY RESPONSE 3-INTERACTING PROTEIN 1"/>
    <property type="match status" value="1"/>
</dbReference>
<evidence type="ECO:0000256" key="1">
    <source>
        <dbReference type="ARBA" id="ARBA00004370"/>
    </source>
</evidence>
<dbReference type="Pfam" id="PF08571">
    <property type="entry name" value="Yos1"/>
    <property type="match status" value="1"/>
</dbReference>
<dbReference type="EMBL" id="KL367577">
    <property type="protein sequence ID" value="KFD63285.1"/>
    <property type="molecule type" value="Genomic_DNA"/>
</dbReference>
<comment type="function">
    <text evidence="9">Regulator of endoplasmic reticulum secretion that acts as a key determinant of brain size. Required for secretion of extracellular matrix proteins. Required for correct brain development by depositing sufficient extracellular matrix proteins for tissue integrity and the proliferation of neural progenitors. Acts as a regulator of the unfolded protein response (UPR).</text>
</comment>
<keyword evidence="5" id="KW-0653">Protein transport</keyword>
<evidence type="ECO:0000256" key="4">
    <source>
        <dbReference type="ARBA" id="ARBA00022692"/>
    </source>
</evidence>
<keyword evidence="3" id="KW-0813">Transport</keyword>
<keyword evidence="13" id="KW-1185">Reference proteome</keyword>
<evidence type="ECO:0000256" key="2">
    <source>
        <dbReference type="ARBA" id="ARBA00016434"/>
    </source>
</evidence>
<dbReference type="GO" id="GO:0015031">
    <property type="term" value="P:protein transport"/>
    <property type="evidence" value="ECO:0007669"/>
    <property type="project" value="UniProtKB-KW"/>
</dbReference>
<comment type="similarity">
    <text evidence="8">Belongs to the YOS1 family.</text>
</comment>
<keyword evidence="4 10" id="KW-0812">Transmembrane</keyword>
<dbReference type="GO" id="GO:0000139">
    <property type="term" value="C:Golgi membrane"/>
    <property type="evidence" value="ECO:0007669"/>
    <property type="project" value="TreeGrafter"/>
</dbReference>
<name>A0A085N1D9_9BILA</name>
<proteinExistence type="inferred from homology"/>
<organism evidence="12">
    <name type="scientific">Trichuris suis</name>
    <name type="common">pig whipworm</name>
    <dbReference type="NCBI Taxonomy" id="68888"/>
    <lineage>
        <taxon>Eukaryota</taxon>
        <taxon>Metazoa</taxon>
        <taxon>Ecdysozoa</taxon>
        <taxon>Nematoda</taxon>
        <taxon>Enoplea</taxon>
        <taxon>Dorylaimia</taxon>
        <taxon>Trichinellida</taxon>
        <taxon>Trichuridae</taxon>
        <taxon>Trichuris</taxon>
    </lineage>
</organism>
<keyword evidence="6 10" id="KW-1133">Transmembrane helix</keyword>
<dbReference type="AlphaFoldDB" id="A0A085N1D9"/>
<dbReference type="GO" id="GO:0006888">
    <property type="term" value="P:endoplasmic reticulum to Golgi vesicle-mediated transport"/>
    <property type="evidence" value="ECO:0007669"/>
    <property type="project" value="TreeGrafter"/>
</dbReference>
<evidence type="ECO:0000256" key="10">
    <source>
        <dbReference type="SAM" id="Phobius"/>
    </source>
</evidence>
<reference evidence="12 13" key="1">
    <citation type="journal article" date="2014" name="Nat. Genet.">
        <title>Genome and transcriptome of the porcine whipworm Trichuris suis.</title>
        <authorList>
            <person name="Jex A.R."/>
            <person name="Nejsum P."/>
            <person name="Schwarz E.M."/>
            <person name="Hu L."/>
            <person name="Young N.D."/>
            <person name="Hall R.S."/>
            <person name="Korhonen P.K."/>
            <person name="Liao S."/>
            <person name="Thamsborg S."/>
            <person name="Xia J."/>
            <person name="Xu P."/>
            <person name="Wang S."/>
            <person name="Scheerlinck J.P."/>
            <person name="Hofmann A."/>
            <person name="Sternberg P.W."/>
            <person name="Wang J."/>
            <person name="Gasser R.B."/>
        </authorList>
    </citation>
    <scope>NUCLEOTIDE SEQUENCE [LARGE SCALE GENOMIC DNA]</scope>
    <source>
        <strain evidence="12">DCEP-RM93F</strain>
        <strain evidence="11">DCEP-RM93M</strain>
    </source>
</reference>
<evidence type="ECO:0000313" key="13">
    <source>
        <dbReference type="Proteomes" id="UP000030764"/>
    </source>
</evidence>
<keyword evidence="7 10" id="KW-0472">Membrane</keyword>
<sequence length="77" mass="8572">MALGLYTLFEAVLLFVNSLAVLNRERFLRKIGLVSDENFGVGGSNWLANFIQSIQMVMRVPLIAVNSLVILMKLFVG</sequence>
<evidence type="ECO:0000313" key="12">
    <source>
        <dbReference type="EMBL" id="KFD63285.1"/>
    </source>
</evidence>
<evidence type="ECO:0000256" key="7">
    <source>
        <dbReference type="ARBA" id="ARBA00023136"/>
    </source>
</evidence>
<dbReference type="InterPro" id="IPR013880">
    <property type="entry name" value="Yos1"/>
</dbReference>
<evidence type="ECO:0000256" key="8">
    <source>
        <dbReference type="ARBA" id="ARBA00024203"/>
    </source>
</evidence>
<gene>
    <name evidence="11" type="ORF">M513_10838</name>
    <name evidence="12" type="ORF">M514_10838</name>
</gene>
<evidence type="ECO:0000313" key="11">
    <source>
        <dbReference type="EMBL" id="KFD48261.1"/>
    </source>
</evidence>
<evidence type="ECO:0000256" key="6">
    <source>
        <dbReference type="ARBA" id="ARBA00022989"/>
    </source>
</evidence>
<dbReference type="GO" id="GO:0005789">
    <property type="term" value="C:endoplasmic reticulum membrane"/>
    <property type="evidence" value="ECO:0007669"/>
    <property type="project" value="TreeGrafter"/>
</dbReference>
<comment type="subcellular location">
    <subcellularLocation>
        <location evidence="1">Membrane</location>
    </subcellularLocation>
</comment>
<protein>
    <recommendedName>
        <fullName evidence="2">Immediate early response 3-interacting protein 1</fullName>
    </recommendedName>
</protein>
<dbReference type="GO" id="GO:0030134">
    <property type="term" value="C:COPII-coated ER to Golgi transport vesicle"/>
    <property type="evidence" value="ECO:0007669"/>
    <property type="project" value="TreeGrafter"/>
</dbReference>
<dbReference type="PANTHER" id="PTHR15858:SF0">
    <property type="entry name" value="IMMEDIATE EARLY RESPONSE 3-INTERACTING PROTEIN 1"/>
    <property type="match status" value="1"/>
</dbReference>
<evidence type="ECO:0000256" key="3">
    <source>
        <dbReference type="ARBA" id="ARBA00022448"/>
    </source>
</evidence>